<gene>
    <name evidence="2" type="ORF">DSPE1174_LOCUS966</name>
</gene>
<proteinExistence type="predicted"/>
<feature type="compositionally biased region" description="Basic and acidic residues" evidence="1">
    <location>
        <begin position="95"/>
        <end position="105"/>
    </location>
</feature>
<organism evidence="2">
    <name type="scientific">Octactis speculum</name>
    <dbReference type="NCBI Taxonomy" id="3111310"/>
    <lineage>
        <taxon>Eukaryota</taxon>
        <taxon>Sar</taxon>
        <taxon>Stramenopiles</taxon>
        <taxon>Ochrophyta</taxon>
        <taxon>Dictyochophyceae</taxon>
        <taxon>Dictyochales</taxon>
        <taxon>Dictyochaceae</taxon>
        <taxon>Octactis</taxon>
    </lineage>
</organism>
<dbReference type="AlphaFoldDB" id="A0A7S2AKP5"/>
<reference evidence="2" key="1">
    <citation type="submission" date="2021-01" db="EMBL/GenBank/DDBJ databases">
        <authorList>
            <person name="Corre E."/>
            <person name="Pelletier E."/>
            <person name="Niang G."/>
            <person name="Scheremetjew M."/>
            <person name="Finn R."/>
            <person name="Kale V."/>
            <person name="Holt S."/>
            <person name="Cochrane G."/>
            <person name="Meng A."/>
            <person name="Brown T."/>
            <person name="Cohen L."/>
        </authorList>
    </citation>
    <scope>NUCLEOTIDE SEQUENCE</scope>
    <source>
        <strain evidence="2">CCMP1381</strain>
    </source>
</reference>
<accession>A0A7S2AKP5</accession>
<dbReference type="EMBL" id="HBGS01001819">
    <property type="protein sequence ID" value="CAD9370827.1"/>
    <property type="molecule type" value="Transcribed_RNA"/>
</dbReference>
<protein>
    <submittedName>
        <fullName evidence="2">Uncharacterized protein</fullName>
    </submittedName>
</protein>
<sequence>MKYDTGGKLWFFCNEKKRSWLKKRRQRIMTKQGGQITIVREVLMRRWNICLPRRRVQKMMKVLGRQMVQKKVLRNIFLPWWRSQKNDESTEEADGSEKCSEESLDEKMGDLQEIARLKKVKDSALEALHAAEKKTRAIAEQVTTQVNALCENLQERDEKV</sequence>
<feature type="region of interest" description="Disordered" evidence="1">
    <location>
        <begin position="85"/>
        <end position="105"/>
    </location>
</feature>
<name>A0A7S2AKP5_9STRA</name>
<evidence type="ECO:0000256" key="1">
    <source>
        <dbReference type="SAM" id="MobiDB-lite"/>
    </source>
</evidence>
<evidence type="ECO:0000313" key="2">
    <source>
        <dbReference type="EMBL" id="CAD9370827.1"/>
    </source>
</evidence>